<reference evidence="2" key="5">
    <citation type="submission" date="2001-07" db="EMBL/GenBank/DDBJ databases">
        <authorList>
            <person name="Adachi J."/>
            <person name="Aizawa K."/>
            <person name="Akimura T."/>
            <person name="Arakawa T."/>
            <person name="Bono H."/>
            <person name="Carninci P."/>
            <person name="Fukuda S."/>
            <person name="Furuno M."/>
            <person name="Hanagaki T."/>
            <person name="Hara A."/>
            <person name="Hashizume W."/>
            <person name="Hayashida K."/>
            <person name="Hayatsu N."/>
            <person name="Hiramoto K."/>
            <person name="Hiraoka T."/>
            <person name="Hirozane T."/>
            <person name="Hori F."/>
            <person name="Imotani K."/>
            <person name="Ishii Y."/>
            <person name="Itoh M."/>
            <person name="Kagawa I."/>
            <person name="Kasukawa T."/>
            <person name="Katoh H."/>
            <person name="Kawai J."/>
            <person name="Kojima Y."/>
            <person name="Kondo S."/>
            <person name="Konno H."/>
            <person name="Kouda M."/>
            <person name="Koya S."/>
            <person name="Kurihara C."/>
            <person name="Matsuyama T."/>
            <person name="Miyazaki A."/>
            <person name="Murata M."/>
            <person name="Nakamura M."/>
            <person name="Nishi K."/>
            <person name="Nomura K."/>
            <person name="Numazaki R."/>
            <person name="Ohno M."/>
            <person name="Ohsato N."/>
            <person name="Okazaki Y."/>
            <person name="Saito R."/>
            <person name="Saitoh H."/>
            <person name="Sakai C."/>
            <person name="Sakai K."/>
            <person name="Sakazume N."/>
            <person name="Sano H."/>
            <person name="Sasaki D."/>
            <person name="Shibata K."/>
            <person name="Shinagawa A."/>
            <person name="Shiraki T."/>
            <person name="Sogabe Y."/>
            <person name="Tagami M."/>
            <person name="Tagawa A."/>
            <person name="Takahashi F."/>
            <person name="Takaku-Akahira S."/>
            <person name="Takeda Y."/>
            <person name="Tanaka T."/>
            <person name="Tomaru A."/>
            <person name="Toya T."/>
            <person name="Yasunishi A."/>
            <person name="Muramatsu M."/>
            <person name="Hayashizaki Y."/>
        </authorList>
    </citation>
    <scope>NUCLEOTIDE SEQUENCE</scope>
    <source>
        <strain evidence="2">C57BL/6J</strain>
        <tissue evidence="3">Cecum</tissue>
        <tissue evidence="2">Skin</tissue>
    </source>
</reference>
<organism evidence="2">
    <name type="scientific">Mus musculus</name>
    <name type="common">Mouse</name>
    <dbReference type="NCBI Taxonomy" id="10090"/>
    <lineage>
        <taxon>Eukaryota</taxon>
        <taxon>Metazoa</taxon>
        <taxon>Chordata</taxon>
        <taxon>Craniata</taxon>
        <taxon>Vertebrata</taxon>
        <taxon>Euteleostomi</taxon>
        <taxon>Mammalia</taxon>
        <taxon>Eutheria</taxon>
        <taxon>Euarchontoglires</taxon>
        <taxon>Glires</taxon>
        <taxon>Rodentia</taxon>
        <taxon>Myomorpha</taxon>
        <taxon>Muroidea</taxon>
        <taxon>Muridae</taxon>
        <taxon>Murinae</taxon>
        <taxon>Mus</taxon>
        <taxon>Mus</taxon>
    </lineage>
</organism>
<evidence type="ECO:0000313" key="4">
    <source>
        <dbReference type="EMBL" id="BAE36632.1"/>
    </source>
</evidence>
<reference evidence="2" key="6">
    <citation type="journal article" date="2002" name="Nature">
        <title>Analysis of the mouse transcriptome based on functional annotation of 60,770 full-length cDNAs.</title>
        <authorList>
            <consortium name="The FANTOM Consortium and the RIKEN Genome Exploration Research Group Phase I and II Team"/>
        </authorList>
    </citation>
    <scope>NUCLEOTIDE SEQUENCE</scope>
    <source>
        <strain evidence="2">C57BL/6J</strain>
        <tissue evidence="3">Cecum</tissue>
        <tissue evidence="4">Medulla oblongata</tissue>
        <tissue evidence="2">Skin</tissue>
    </source>
</reference>
<evidence type="ECO:0000256" key="1">
    <source>
        <dbReference type="SAM" id="MobiDB-lite"/>
    </source>
</evidence>
<dbReference type="EMBL" id="AK028779">
    <property type="protein sequence ID" value="BAC26116.1"/>
    <property type="molecule type" value="mRNA"/>
</dbReference>
<evidence type="ECO:0000313" key="5">
    <source>
        <dbReference type="MGI" id="MGI:1354735"/>
    </source>
</evidence>
<reference evidence="4" key="7">
    <citation type="submission" date="2004-04" db="EMBL/GenBank/DDBJ databases">
        <authorList>
            <person name="Arakawa T."/>
            <person name="Carninci P."/>
            <person name="Fukuda S."/>
            <person name="Hashizume W."/>
            <person name="Hayashida K."/>
            <person name="Hori F."/>
            <person name="Iida J."/>
            <person name="Imamura K."/>
            <person name="Imotani K."/>
            <person name="Itoh M."/>
            <person name="Kanagawa S."/>
            <person name="Kawai J."/>
            <person name="Kojima M."/>
            <person name="Konno H."/>
            <person name="Murata M."/>
            <person name="Nakamura M."/>
            <person name="Ninomiya N."/>
            <person name="Nishiyori H."/>
            <person name="Nomura K."/>
            <person name="Ohno M."/>
            <person name="Sakazume N."/>
            <person name="Sano H."/>
            <person name="Sasaki D."/>
            <person name="Shibata K."/>
            <person name="Shiraki T."/>
            <person name="Tagami M."/>
            <person name="Tagami Y."/>
            <person name="Waki K."/>
            <person name="Watahiki A."/>
            <person name="Muramatsu M."/>
            <person name="Hayashizaki Y."/>
        </authorList>
    </citation>
    <scope>NUCLEOTIDE SEQUENCE</scope>
    <source>
        <strain evidence="4">C57BL/6J</strain>
        <tissue evidence="4">Medulla oblongata</tissue>
    </source>
</reference>
<name>Q8BGE2_MOUSE</name>
<sequence>MNICGLLHWPRFMAPPPTNSSSPVCSRSPGCICVLLLSVPHTCHVHMRAHTQTHVHSSRPCTSLLSDSPVQRCCPLEHQAPYTHTGTHTGTHTRKGTGLCECTLCWTELSPPREAYLPVRTFPCSLSPAGRTQANQSCMPSRRLPPATCQLGKPNVPPSQRSIPEHKQTKGPTQGNGTPKAGTG</sequence>
<reference evidence="2" key="3">
    <citation type="journal article" date="2000" name="Genome Res.">
        <title>RIKEN integrated sequence analysis (RISA) system--384-format sequencing pipeline with 384 multicapillary sequencer.</title>
        <authorList>
            <person name="Shibata K."/>
            <person name="Itoh M."/>
            <person name="Aizawa K."/>
            <person name="Nagaoka S."/>
            <person name="Sasaki N."/>
            <person name="Carninci P."/>
            <person name="Konno H."/>
            <person name="Akiyama J."/>
            <person name="Nishi K."/>
            <person name="Kitsunai T."/>
            <person name="Tashiro H."/>
            <person name="Itoh M."/>
            <person name="Sumi N."/>
            <person name="Ishii Y."/>
            <person name="Nakamura S."/>
            <person name="Hazama M."/>
            <person name="Nishine T."/>
            <person name="Harada A."/>
            <person name="Yamamoto R."/>
            <person name="Matsumoto H."/>
            <person name="Sakaguchi S."/>
            <person name="Ikegami T."/>
            <person name="Kashiwagi K."/>
            <person name="Fujiwake S."/>
            <person name="Inoue K."/>
            <person name="Togawa Y."/>
            <person name="Izawa M."/>
            <person name="Ohara E."/>
            <person name="Watahiki M."/>
            <person name="Yoneda Y."/>
            <person name="Ishikawa T."/>
            <person name="Ozawa K."/>
            <person name="Tanaka T."/>
            <person name="Matsuura S."/>
            <person name="Kawai J."/>
            <person name="Okazaki Y."/>
            <person name="Muramatsu M."/>
            <person name="Inoue Y."/>
            <person name="Kira A."/>
            <person name="Hayashizaki Y."/>
        </authorList>
    </citation>
    <scope>NUCLEOTIDE SEQUENCE</scope>
    <source>
        <strain evidence="2">C57BL/6J</strain>
        <tissue evidence="3">Cecum</tissue>
        <tissue evidence="4">Medulla oblongata</tissue>
        <tissue evidence="2">Skin</tissue>
    </source>
</reference>
<feature type="region of interest" description="Disordered" evidence="1">
    <location>
        <begin position="132"/>
        <end position="184"/>
    </location>
</feature>
<dbReference type="MGI" id="MGI:1354735">
    <property type="gene designation" value="Atp11a"/>
</dbReference>
<dbReference type="EMBL" id="AK161916">
    <property type="protein sequence ID" value="BAE36632.1"/>
    <property type="molecule type" value="mRNA"/>
</dbReference>
<gene>
    <name evidence="5" type="primary">Atp11a</name>
</gene>
<protein>
    <submittedName>
        <fullName evidence="2">Uncharacterized protein</fullName>
    </submittedName>
</protein>
<evidence type="ECO:0000313" key="2">
    <source>
        <dbReference type="EMBL" id="BAC26116.1"/>
    </source>
</evidence>
<reference evidence="2" key="4">
    <citation type="journal article" date="2001" name="Nature">
        <title>Functional annotation of a full-length mouse cDNA collection.</title>
        <authorList>
            <consortium name="The RIKEN Genome Exploration Research Group Phase II Team and the FANTOM Consortium"/>
        </authorList>
    </citation>
    <scope>NUCLEOTIDE SEQUENCE</scope>
    <source>
        <strain evidence="2">C57BL/6J</strain>
        <tissue evidence="3">Cecum</tissue>
        <tissue evidence="4">Medulla oblongata</tissue>
        <tissue evidence="2">Skin</tissue>
    </source>
</reference>
<dbReference type="AGR" id="MGI:1354735"/>
<reference evidence="2" key="1">
    <citation type="journal article" date="1999" name="Methods Enzymol.">
        <title>High-efficiency full-length cDNA cloning.</title>
        <authorList>
            <person name="Carninci P."/>
            <person name="Hayashizaki Y."/>
        </authorList>
    </citation>
    <scope>NUCLEOTIDE SEQUENCE</scope>
    <source>
        <strain evidence="2">C57BL/6J</strain>
        <tissue evidence="3">Cecum</tissue>
        <tissue evidence="4">Medulla oblongata</tissue>
        <tissue evidence="2">Skin</tissue>
    </source>
</reference>
<dbReference type="AlphaFoldDB" id="Q8BGE2"/>
<reference evidence="2" key="8">
    <citation type="journal article" date="2005" name="Science">
        <title>The Transcriptional Landscape of the Mammalian Genome.</title>
        <authorList>
            <consortium name="The FANTOM Consortium"/>
            <consortium name="Riken Genome Exploration Research Group and Genome Science Group (Genome Network Project Core Group)"/>
        </authorList>
    </citation>
    <scope>NUCLEOTIDE SEQUENCE</scope>
    <source>
        <strain evidence="2">C57BL/6J</strain>
        <tissue evidence="3">Cecum</tissue>
        <tissue evidence="4">Medulla oblongata</tissue>
        <tissue evidence="2">Skin</tissue>
    </source>
</reference>
<reference evidence="2" key="2">
    <citation type="journal article" date="2000" name="Genome Res.">
        <title>Normalization and subtraction of cap-trapper-selected cDNAs to prepare full-length cDNA libraries for rapid discovery of new genes.</title>
        <authorList>
            <person name="Carninci P."/>
            <person name="Shibata Y."/>
            <person name="Hayatsu N."/>
            <person name="Sugahara Y."/>
            <person name="Shibata K."/>
            <person name="Itoh M."/>
            <person name="Konno H."/>
            <person name="Okazaki Y."/>
            <person name="Muramatsu M."/>
            <person name="Hayashizaki Y."/>
        </authorList>
    </citation>
    <scope>NUCLEOTIDE SEQUENCE</scope>
    <source>
        <strain evidence="2">C57BL/6J</strain>
        <tissue evidence="3">Cecum</tissue>
        <tissue evidence="4">Medulla oblongata</tissue>
        <tissue evidence="2">Skin</tissue>
    </source>
</reference>
<evidence type="ECO:0000313" key="3">
    <source>
        <dbReference type="EMBL" id="BAC37488.1"/>
    </source>
</evidence>
<dbReference type="EMBL" id="AK078972">
    <property type="protein sequence ID" value="BAC37488.1"/>
    <property type="molecule type" value="mRNA"/>
</dbReference>
<accession>Q8BGE2</accession>
<reference evidence="2" key="9">
    <citation type="journal article" date="2005" name="Science">
        <title>Antisense Transcription in the Mammalian Transcriptome.</title>
        <authorList>
            <consortium name="RIKEN Genome Exploration Research Group and Genome Science Group (Genome Network Project Core Group) and the FANTOM Consortium"/>
        </authorList>
    </citation>
    <scope>NUCLEOTIDE SEQUENCE</scope>
    <source>
        <strain evidence="2">C57BL/6J</strain>
        <tissue evidence="3">Cecum</tissue>
        <tissue evidence="4">Medulla oblongata</tissue>
        <tissue evidence="2">Skin</tissue>
    </source>
</reference>
<proteinExistence type="evidence at transcript level"/>